<evidence type="ECO:0000313" key="3">
    <source>
        <dbReference type="EMBL" id="THD22318.1"/>
    </source>
</evidence>
<organism evidence="3 4">
    <name type="scientific">Fasciola hepatica</name>
    <name type="common">Liver fluke</name>
    <dbReference type="NCBI Taxonomy" id="6192"/>
    <lineage>
        <taxon>Eukaryota</taxon>
        <taxon>Metazoa</taxon>
        <taxon>Spiralia</taxon>
        <taxon>Lophotrochozoa</taxon>
        <taxon>Platyhelminthes</taxon>
        <taxon>Trematoda</taxon>
        <taxon>Digenea</taxon>
        <taxon>Plagiorchiida</taxon>
        <taxon>Echinostomata</taxon>
        <taxon>Echinostomatoidea</taxon>
        <taxon>Fasciolidae</taxon>
        <taxon>Fasciola</taxon>
    </lineage>
</organism>
<comment type="caution">
    <text evidence="3">The sequence shown here is derived from an EMBL/GenBank/DDBJ whole genome shotgun (WGS) entry which is preliminary data.</text>
</comment>
<dbReference type="Pfam" id="PF00071">
    <property type="entry name" value="Ras"/>
    <property type="match status" value="1"/>
</dbReference>
<comment type="similarity">
    <text evidence="1">Belongs to the small GTPase superfamily. Rab family.</text>
</comment>
<dbReference type="PROSITE" id="PS51419">
    <property type="entry name" value="RAB"/>
    <property type="match status" value="1"/>
</dbReference>
<evidence type="ECO:0000256" key="1">
    <source>
        <dbReference type="ARBA" id="ARBA00006270"/>
    </source>
</evidence>
<accession>A0A4E0RM52</accession>
<dbReference type="PROSITE" id="PS51421">
    <property type="entry name" value="RAS"/>
    <property type="match status" value="1"/>
</dbReference>
<evidence type="ECO:0000256" key="2">
    <source>
        <dbReference type="ARBA" id="ARBA00022741"/>
    </source>
</evidence>
<dbReference type="Gene3D" id="3.40.50.300">
    <property type="entry name" value="P-loop containing nucleotide triphosphate hydrolases"/>
    <property type="match status" value="1"/>
</dbReference>
<dbReference type="SMART" id="SM00174">
    <property type="entry name" value="RHO"/>
    <property type="match status" value="1"/>
</dbReference>
<dbReference type="SMART" id="SM00173">
    <property type="entry name" value="RAS"/>
    <property type="match status" value="1"/>
</dbReference>
<protein>
    <submittedName>
        <fullName evidence="3">Intraflagellar transport protein 27</fullName>
    </submittedName>
</protein>
<dbReference type="GO" id="GO:0005525">
    <property type="term" value="F:GTP binding"/>
    <property type="evidence" value="ECO:0007669"/>
    <property type="project" value="InterPro"/>
</dbReference>
<evidence type="ECO:0000313" key="4">
    <source>
        <dbReference type="Proteomes" id="UP000230066"/>
    </source>
</evidence>
<dbReference type="PRINTS" id="PR00449">
    <property type="entry name" value="RASTRNSFRMNG"/>
</dbReference>
<dbReference type="SUPFAM" id="SSF52540">
    <property type="entry name" value="P-loop containing nucleoside triphosphate hydrolases"/>
    <property type="match status" value="1"/>
</dbReference>
<dbReference type="Proteomes" id="UP000230066">
    <property type="component" value="Unassembled WGS sequence"/>
</dbReference>
<dbReference type="AlphaFoldDB" id="A0A4E0RM52"/>
<keyword evidence="2" id="KW-0547">Nucleotide-binding</keyword>
<sequence>MHKTIRGKCVLLGSAACGKTSIVQTFCSDGREFPRNYCMSVTAELVVKSIIVPEANDNVVSRINIHWCQELFIYTLPGKEVFADLLPKYVSQIFHIRKQKVDQINMLMAVFDLTDKSSFTSAQAILTKYSSSRECCTIPTVLVGNKTDLEARRTVDFDIANSFAQKLGVTYFEASAKEATGIEAPFLHLVREYYNLYLKRIDHFQNLI</sequence>
<dbReference type="InterPro" id="IPR001806">
    <property type="entry name" value="Small_GTPase"/>
</dbReference>
<gene>
    <name evidence="3" type="ORF">D915_007070</name>
</gene>
<name>A0A4E0RM52_FASHE</name>
<dbReference type="EMBL" id="JXXN02002840">
    <property type="protein sequence ID" value="THD22318.1"/>
    <property type="molecule type" value="Genomic_DNA"/>
</dbReference>
<proteinExistence type="inferred from homology"/>
<dbReference type="InterPro" id="IPR027417">
    <property type="entry name" value="P-loop_NTPase"/>
</dbReference>
<dbReference type="PANTHER" id="PTHR47978">
    <property type="match status" value="1"/>
</dbReference>
<keyword evidence="4" id="KW-1185">Reference proteome</keyword>
<dbReference type="SMART" id="SM00175">
    <property type="entry name" value="RAB"/>
    <property type="match status" value="1"/>
</dbReference>
<dbReference type="GO" id="GO:0003924">
    <property type="term" value="F:GTPase activity"/>
    <property type="evidence" value="ECO:0007669"/>
    <property type="project" value="InterPro"/>
</dbReference>
<reference evidence="3" key="1">
    <citation type="submission" date="2019-03" db="EMBL/GenBank/DDBJ databases">
        <title>Improved annotation for the trematode Fasciola hepatica.</title>
        <authorList>
            <person name="Choi Y.-J."/>
            <person name="Martin J."/>
            <person name="Mitreva M."/>
        </authorList>
    </citation>
    <scope>NUCLEOTIDE SEQUENCE [LARGE SCALE GENOMIC DNA]</scope>
</reference>